<evidence type="ECO:0000256" key="16">
    <source>
        <dbReference type="SAM" id="SignalP"/>
    </source>
</evidence>
<dbReference type="GO" id="GO:0007155">
    <property type="term" value="P:cell adhesion"/>
    <property type="evidence" value="ECO:0007669"/>
    <property type="project" value="UniProtKB-KW"/>
</dbReference>
<dbReference type="InterPro" id="IPR001881">
    <property type="entry name" value="EGF-like_Ca-bd_dom"/>
</dbReference>
<evidence type="ECO:0008006" key="22">
    <source>
        <dbReference type="Google" id="ProtNLM"/>
    </source>
</evidence>
<comment type="caution">
    <text evidence="13">Lacks conserved residue(s) required for the propagation of feature annotation.</text>
</comment>
<dbReference type="FunFam" id="2.60.40.60:FF:000067">
    <property type="entry name" value="FAT atypical cadherin 1"/>
    <property type="match status" value="1"/>
</dbReference>
<feature type="domain" description="Cadherin" evidence="19">
    <location>
        <begin position="2624"/>
        <end position="2731"/>
    </location>
</feature>
<dbReference type="PANTHER" id="PTHR24026:SF49">
    <property type="entry name" value="PROTOCADHERIN FAT 3"/>
    <property type="match status" value="1"/>
</dbReference>
<feature type="compositionally biased region" description="Acidic residues" evidence="14">
    <location>
        <begin position="4387"/>
        <end position="4410"/>
    </location>
</feature>
<feature type="region of interest" description="Disordered" evidence="14">
    <location>
        <begin position="4365"/>
        <end position="4512"/>
    </location>
</feature>
<dbReference type="InterPro" id="IPR001791">
    <property type="entry name" value="Laminin_G"/>
</dbReference>
<evidence type="ECO:0000256" key="6">
    <source>
        <dbReference type="ARBA" id="ARBA00022837"/>
    </source>
</evidence>
<feature type="domain" description="EGF-like" evidence="18">
    <location>
        <begin position="4145"/>
        <end position="4181"/>
    </location>
</feature>
<evidence type="ECO:0000256" key="11">
    <source>
        <dbReference type="ARBA" id="ARBA00023180"/>
    </source>
</evidence>
<dbReference type="InterPro" id="IPR020894">
    <property type="entry name" value="Cadherin_CS"/>
</dbReference>
<dbReference type="PROSITE" id="PS50025">
    <property type="entry name" value="LAM_G_DOMAIN"/>
    <property type="match status" value="1"/>
</dbReference>
<dbReference type="FunFam" id="2.60.40.60:FF:000041">
    <property type="entry name" value="FAT atypical cadherin 1"/>
    <property type="match status" value="1"/>
</dbReference>
<feature type="transmembrane region" description="Helical" evidence="15">
    <location>
        <begin position="4205"/>
        <end position="4225"/>
    </location>
</feature>
<dbReference type="FunFam" id="2.60.40.60:FF:000058">
    <property type="entry name" value="FAT atypical cadherin 3"/>
    <property type="match status" value="1"/>
</dbReference>
<keyword evidence="10 13" id="KW-1015">Disulfide bond</keyword>
<feature type="domain" description="Cadherin" evidence="19">
    <location>
        <begin position="2520"/>
        <end position="2623"/>
    </location>
</feature>
<dbReference type="GO" id="GO:0005509">
    <property type="term" value="F:calcium ion binding"/>
    <property type="evidence" value="ECO:0007669"/>
    <property type="project" value="UniProtKB-UniRule"/>
</dbReference>
<dbReference type="PROSITE" id="PS00010">
    <property type="entry name" value="ASX_HYDROXYL"/>
    <property type="match status" value="2"/>
</dbReference>
<feature type="domain" description="Cadherin" evidence="19">
    <location>
        <begin position="3581"/>
        <end position="3680"/>
    </location>
</feature>
<feature type="domain" description="Cadherin" evidence="19">
    <location>
        <begin position="936"/>
        <end position="1042"/>
    </location>
</feature>
<dbReference type="FunFam" id="2.60.40.60:FF:000021">
    <property type="entry name" value="FAT atypical cadherin 1"/>
    <property type="match status" value="3"/>
</dbReference>
<keyword evidence="2 13" id="KW-0245">EGF-like domain</keyword>
<feature type="domain" description="Cadherin" evidence="19">
    <location>
        <begin position="3058"/>
        <end position="3159"/>
    </location>
</feature>
<dbReference type="FunFam" id="2.60.40.60:FF:000013">
    <property type="entry name" value="Cadherin EGF LAG seven-pass G-type receptor"/>
    <property type="match status" value="2"/>
</dbReference>
<dbReference type="FunFam" id="2.60.40.60:FF:000165">
    <property type="entry name" value="FAT atypical cadherin 3"/>
    <property type="match status" value="1"/>
</dbReference>
<feature type="domain" description="Cadherin" evidence="19">
    <location>
        <begin position="2108"/>
        <end position="2209"/>
    </location>
</feature>
<feature type="domain" description="Cadherin" evidence="19">
    <location>
        <begin position="3371"/>
        <end position="3475"/>
    </location>
</feature>
<dbReference type="Pfam" id="PF02210">
    <property type="entry name" value="Laminin_G_2"/>
    <property type="match status" value="1"/>
</dbReference>
<dbReference type="Proteomes" id="UP001591681">
    <property type="component" value="Unassembled WGS sequence"/>
</dbReference>
<dbReference type="FunFam" id="2.60.40.60:FF:000059">
    <property type="entry name" value="FAT atypical cadherin 3"/>
    <property type="match status" value="1"/>
</dbReference>
<evidence type="ECO:0000313" key="21">
    <source>
        <dbReference type="Proteomes" id="UP001591681"/>
    </source>
</evidence>
<dbReference type="InterPro" id="IPR015919">
    <property type="entry name" value="Cadherin-like_sf"/>
</dbReference>
<feature type="domain" description="Cadherin" evidence="19">
    <location>
        <begin position="831"/>
        <end position="935"/>
    </location>
</feature>
<sequence>MALKSGPGDGMKAHYLCLGLLLLHLLLAWGQQLQPRMPPSTFQFTDTTYNTTIYENSAVRTYVRSEVKMGISLVGRRSVNVTFSIDSGDEEGLFQAEDYILGGFCFLRIRTNGGSAAILNREIQDNYTLTVKATSKGGIEAFTKVNVEVLDMNDLRPLFSPTSYSVVVPDSTPLGASVTRVTATDADTGSNGEFYYFFKERAEIFAVHPTSGIISLIARPDVASQSRYELDVLAVDRGMKVYGNNGVSSTAKVIITVARINEFAPVLNAVVLSPSLAAKEPIYAAITVEDLDEGLNGEIEWVSIIEGDPLEQFAIDRSAVGNEYRVKMSESVAWDKFPSGCNLTLQAKDRGVPPRYSNVQTIQLLIDKPQSVQVRFEKEVYSVTLNEMSPPGTIVETVRISSQPKGVSYSLVFTAESDYFIINSQTGVITTVRRLTMLAQDTFELEVMEPRSELKAKVQISILDANDNAPVFARKSYDIAINESLPVGTLVQVISATDADAGVNGCLTHSLAGILPLPFAIDQNTGELRVTQELDFESSVETFRFAVRASDWGSPYRWENEVNVTVRLLNINDNSPVFERVACKGVIGQDFPVGKTIMTMTAVDMDELEMVKYAILSGNEQDLFNLNPDSGILSLRRSLMSRGVGIGQYSLVVIATDGELFSERTYVNISVVRGGAPSTKFTCRDTNVAETVAETLLKKATAINKRRGDDGYTDIFSVNRQSPQFETFPSDILVREDLPRGASVFKVKAQDGDTGFNGRIIYAISNGNVDNCFNIDIESGLITVYWPLDRERNDRYLLNITIYDLGRPQRASWRLLTVNIEDVNDNSPQFLQDTYTVSVPENRAIGSEVLQVSAVDSDLGPNGEVLYTLLTGAPQFSINSETGVVYVTAKLDRETVSDFVLKVEARDRAEVGNQMFSVTTLRIFLDDMNDCAPVFIPSSYSCRVLEDLPLGAVIAWIQTQDRDLGPGGTVKYSLTNDFSGTFEVQPDSGAVRVAKYLDYETQQFYNLTVVAEDGGSPDKLRSASYVEVEVVDVNENLFEPYFTDFVLRGFVKENSRLGTSVMQLSAQDDDKGRDGVIRYSIKAGSGLGRFSIDEETGVTYTTGTLDCEAQDSYWLTVFATDRGVAPLSTSIEVFIQVEDVNDNAPLTSDPIYHPYIPENSPKDVSVLQILAEDPDATAINSRLTYRITAGNPQNFFTIGPSTGLIRTTSRKLDREQQAEHFLEVTVMDGTGTSRQASVWVIVHIQDENDNKPEFPETVYRISVPERGRSKRGDPIYRVFAYDRDEGRNADLTYSIVDGDLDDKFYIDPKTAMVSSRKMVTAGSYDILTIKATDNGSPPLWSTARLHIEWIRKPLPSTSPLLFTAPYYNFSVSESAKVSESVGVVSVHQNTIPLWFDITGGRSSQEAFYIPSSTCNNCSIQTGFYDGPFDIKRGMGTIVIASPLDAEVQSLYNVTVQVTDGTNTATAQVYIRVLDSNDNAPVFSQPTYDVTVSEDTPADTEVLRVSATDRDRRAKLSYSIHGSVDPASMRVFQINPGTGVIYTADRLDYEARTQHVLTIMVKDQEYPYYRDLARVFVVVEDANDQAPYFTSTVYDGVVFESAAVGEAVVQVTAIDKDDGRNGELIYSIEAGNTGAAFSIDPLSGVVSVARELDLTSVGYYVVTVRAMDGGTPSLSATATVRIAVSLSVASSPKFTQQEYQAEITENVAVGTFVTTISAISRTALTYDIAQGNRERRFALNRYTGVITTQRSLDFETLTFFTLVISAVNMAGVASNATVTIQVVDTNDNAPVFWQLKYTGTISEAAPINSIVMSENGSPLVIQAVDADRNQNALLIFDIVEDKAKSFFTVDSGTGSVRTLSSLDYETATEFYFRVHVRDSGNPQLTADRPAEVVIKVTNTNDCPPKFSQDVYDAVLLLPTYVGVEALRVEASDPDFSNLQGDLIYSLADNSMEQFAMDPATGVLSVKNSSLSKDRYRFNVKVSDGRFFSTALVTVVVREAMDSGLVFSRPFYTSSILENNVDVTTVAVVRAAGSRLNEPLKYTLLNAGAWFNIRPTAGVIQTTGVPFDREEQDNYELVVEASREYDRLRVARVTVSVQVEDVNDNAPEFIDLPYYASVQVDAEPGSRIFKVSATDCDKGVNGEVFYTLKEEHRNFEIDRQTGELVLKRSFDADLSNVEYKVVVFAWDGGYPSLFTAVDIPVTVVNKAMPVFEKPFYGISVLEDIPVLTPIISINATSPEGQNIIYTIVDGDPSLQFDISFDSGVISVVYPLDYEVTPYYRLTVRSTDTVTGARSEVDVDIAVLDVNDNAPVFEKSSYAATLAENSGIGTAVLQILATDKDSDKNNLIRYQILSDAFNSTEYFIVEPSNGLVLTTRMLDYEQTQRFNFIVRATDNGDPAQGSEVSVTVLIIDTNDNPPAFNQPVYDAFVSELAPRGHFVTCVQASDLDSSDADRLRYSILSGDDRMNFFMGAETGIITLSNQRRQGMKPLYNLNVSVSDGVFTSTAQVNVRVQGANLYSPVFNQRFYLAEVRENAPAGSRVIQVRATDEDSGLFGQIVYSFINDIGKTQFSIATDGLITTAQKLDRESPLNRDIVLTVMALDGGGRASFCTVRVMLADENDNAPRFRAVEYRVSIKANAPMGSLVTQIQAQDSDVGSNGQVSYSLYSEARLPLVDVLEIEPDSGWMVTKGSVEHLRGTVLSFFVKATDGGTPVKHSLVSTFIHVLPPEATIPSFTQPQYSFTVPEDTPAGTALGSVYLSLGQTGTFAVVSGETVESNLGGTFLVERETGLIRLVKSLDYEAVSNFRFKVSATMRQDFVESISVVDVEVKVLDINDNKPTFETNAYVAMVMEGMPIGTRVIQVRALDPDWGSNGQVGYSLRASVTAEEDQMSGTNTWFAIDSRTGWITTLGVMDHEKSPSYTFSVVASDLGEAVALSSTAIVSVTVADVNDNPPTFERDYYRGAVRESDPPGEVVAVLSTRDGDTSEQNRLVSFHIAGGNPKGAFALTPVRGEWKVFVKRPLDREEQDLYVLDITASDGLFMSTVQVEVTIMDANDNSPVCAKDLYESSLPEDVPINKGILTVFATDNDIGNNADIQYSLFGIGVEDFYMDPSTGELKTASTLDRERTSVYKLIAQATDGGGLFCRSEISLTILDVNDNPPSFAFTQYLASVFENATPKALITRLQANDLDEGVNRKVVYSLVDSAGGVFSISPSSGVVVLEKPLDRELLDTYKIRVQASDCDAGEGSLSSVVDLTVMVLDVNDNPPVFQKPDYAISIPEDVAIGAEVLRVFATSDDIGPNGEIYYSILSGNEQGKFAIDVAKGTITVARDLDFEVCKDYLLKVQAWDGGNPPLSATAMVTIELMDVNDNAPSFSEDIYNVLLSEDASIGETVIRLMAEDMDSQVNGRITYSILRGDRRNQFWIDPITGLLKVNKELDRETVSSYSLAVQAFDSGSPAMSSTVTINVDISDVNDNPPLFSPANATAVIQVDQPAGTSVLKLVVTDKDSPHNGAPFQFSILSGNEDGTFTIDQSGELRSSRVIGPEATREYTLQVQASDSGKPPLSSTSFLFVRVIGDSLFWPVTNPLNIRVVIPTDTFPGGVIGRIVASDRDANDVLSFTQRPRPKSLFKINRQDGKIVALAGLEPGRYFLNATVSDGRFAVTTDISVLVEQATDEMVRSAATLRFQDVSAEDFVGLHLQKMRAILQGLVASGSAPTVTSTSDPQLQDPVHILSVQPVGRAALLEVLLALDAPDGGFYSSAELALRLGEVAEALGGLAKLVDVLDQSCTGTVECTGGQVCEQSLAMDPSSLVTYSAPRVSLVSPRFSRTERCTCPGGECPIALEQCEGQACPQDMRCVRAGPTAPSVCQCQLGSLEQCAGPTSLSFAGNSYIKYRVADSSRSASMKLSFSIRTLQSRGVVMFTRADPCTMLKIEEGRLCFQLDCDNSLDMLGISGRVVNDGRWHAVTLELTANSTLLSLDDSYVESRRATWAPLRARPLASDGLLFFGAQVRPAQVRPPAMRQKRPPLPQDGFQGCLRAVTLNNNALPLQNKRSPHAEVAAVSDVQLGCILYPDPCASQPCLNLGLCTGLPSGAFECSCGARYTGKRCETEVSPCGSNPCQNGADCKNMGSTFLCVCSKGFTGLLCEEDVNECDWEECQNGGACVNMFGTFYCNCTTGYEGQFCGLLSAELPDPDTEAKALTYVGPVEMIGIGVLLFVVLVLLALLAIFHKQILRKDWARDEAAGMSTKPNFTPHKTGGGAEGIEFKAVRVATGVSTVATGTSTVPVGHPGQRSGGLYCNEGPPQVLVRPTAYTVPRSQLEAAQSSELDKTESSSAGTSGLTALPCPPLLRRFPDSLGRRGVAVCSVAPHLPSNRPGHPNRSPAHKAPWEREEDDEDVDTEEGNDEDEGTEESQESVSLEWEHPSYHSHSRGSAARPQGRTAPHPARWAGEDSTTPCLMGRGGQHHTMLDGKGRVREGRGGEGRTASHHSRWGWGGKRREGEGRGGERRGKGGGGGSMRASCLLMYVLAQPHRESAQTRFVSHAVLQQICIKLQKMLVIFGL</sequence>
<dbReference type="InterPro" id="IPR000152">
    <property type="entry name" value="EGF-type_Asp/Asn_hydroxyl_site"/>
</dbReference>
<evidence type="ECO:0000313" key="20">
    <source>
        <dbReference type="EMBL" id="KAL2094386.1"/>
    </source>
</evidence>
<dbReference type="Gene3D" id="2.60.40.60">
    <property type="entry name" value="Cadherins"/>
    <property type="match status" value="33"/>
</dbReference>
<gene>
    <name evidence="20" type="ORF">ACEWY4_009105</name>
</gene>
<feature type="domain" description="Cadherin" evidence="19">
    <location>
        <begin position="1051"/>
        <end position="1147"/>
    </location>
</feature>
<dbReference type="FunFam" id="2.60.40.60:FF:000051">
    <property type="entry name" value="FAT atypical cadherin 1"/>
    <property type="match status" value="1"/>
</dbReference>
<feature type="domain" description="Cadherin" evidence="19">
    <location>
        <begin position="1363"/>
        <end position="1482"/>
    </location>
</feature>
<dbReference type="FunFam" id="2.60.40.60:FF:000080">
    <property type="entry name" value="FAT atypical cadherin 1"/>
    <property type="match status" value="1"/>
</dbReference>
<feature type="disulfide bond" evidence="13">
    <location>
        <begin position="4095"/>
        <end position="4104"/>
    </location>
</feature>
<dbReference type="FunFam" id="2.60.40.60:FF:000037">
    <property type="entry name" value="FAT atypical cadherin 1"/>
    <property type="match status" value="1"/>
</dbReference>
<feature type="domain" description="Cadherin" evidence="19">
    <location>
        <begin position="726"/>
        <end position="830"/>
    </location>
</feature>
<keyword evidence="11" id="KW-0325">Glycoprotein</keyword>
<dbReference type="GO" id="GO:0009653">
    <property type="term" value="P:anatomical structure morphogenesis"/>
    <property type="evidence" value="ECO:0007669"/>
    <property type="project" value="UniProtKB-ARBA"/>
</dbReference>
<feature type="domain" description="EGF-like" evidence="18">
    <location>
        <begin position="4068"/>
        <end position="4105"/>
    </location>
</feature>
<dbReference type="FunFam" id="2.60.40.60:FF:000064">
    <property type="entry name" value="FAT atypical cadherin 1"/>
    <property type="match status" value="1"/>
</dbReference>
<dbReference type="InterPro" id="IPR018097">
    <property type="entry name" value="EGF_Ca-bd_CS"/>
</dbReference>
<dbReference type="FunFam" id="2.60.40.60:FF:000065">
    <property type="entry name" value="FAT atypical cadherin 1"/>
    <property type="match status" value="1"/>
</dbReference>
<feature type="domain" description="Cadherin" evidence="19">
    <location>
        <begin position="1483"/>
        <end position="1588"/>
    </location>
</feature>
<feature type="compositionally biased region" description="Basic and acidic residues" evidence="14">
    <location>
        <begin position="4463"/>
        <end position="4478"/>
    </location>
</feature>
<dbReference type="SUPFAM" id="SSF49899">
    <property type="entry name" value="Concanavalin A-like lectins/glucanases"/>
    <property type="match status" value="1"/>
</dbReference>
<feature type="domain" description="Cadherin" evidence="19">
    <location>
        <begin position="2418"/>
        <end position="2519"/>
    </location>
</feature>
<feature type="domain" description="Cadherin" evidence="19">
    <location>
        <begin position="2006"/>
        <end position="2107"/>
    </location>
</feature>
<feature type="domain" description="Cadherin" evidence="19">
    <location>
        <begin position="1694"/>
        <end position="1791"/>
    </location>
</feature>
<feature type="chain" id="PRO_5044850541" description="Protocadherin Fat 3-like" evidence="16">
    <location>
        <begin position="31"/>
        <end position="4558"/>
    </location>
</feature>
<dbReference type="FunFam" id="2.60.40.60:FF:000033">
    <property type="entry name" value="FAT atypical cadherin 1"/>
    <property type="match status" value="1"/>
</dbReference>
<feature type="domain" description="Cadherin" evidence="19">
    <location>
        <begin position="587"/>
        <end position="679"/>
    </location>
</feature>
<evidence type="ECO:0000256" key="13">
    <source>
        <dbReference type="PROSITE-ProRule" id="PRU00076"/>
    </source>
</evidence>
<dbReference type="PROSITE" id="PS01186">
    <property type="entry name" value="EGF_2"/>
    <property type="match status" value="2"/>
</dbReference>
<dbReference type="Pfam" id="PF00028">
    <property type="entry name" value="Cadherin"/>
    <property type="match status" value="28"/>
</dbReference>
<feature type="domain" description="Laminin G" evidence="17">
    <location>
        <begin position="3877"/>
        <end position="4065"/>
    </location>
</feature>
<dbReference type="Pfam" id="PF00008">
    <property type="entry name" value="EGF"/>
    <property type="match status" value="1"/>
</dbReference>
<dbReference type="SMART" id="SM00112">
    <property type="entry name" value="CA"/>
    <property type="match status" value="34"/>
</dbReference>
<feature type="domain" description="Cadherin" evidence="19">
    <location>
        <begin position="1255"/>
        <end position="1361"/>
    </location>
</feature>
<organism evidence="20 21">
    <name type="scientific">Coilia grayii</name>
    <name type="common">Gray's grenadier anchovy</name>
    <dbReference type="NCBI Taxonomy" id="363190"/>
    <lineage>
        <taxon>Eukaryota</taxon>
        <taxon>Metazoa</taxon>
        <taxon>Chordata</taxon>
        <taxon>Craniata</taxon>
        <taxon>Vertebrata</taxon>
        <taxon>Euteleostomi</taxon>
        <taxon>Actinopterygii</taxon>
        <taxon>Neopterygii</taxon>
        <taxon>Teleostei</taxon>
        <taxon>Clupei</taxon>
        <taxon>Clupeiformes</taxon>
        <taxon>Clupeoidei</taxon>
        <taxon>Engraulidae</taxon>
        <taxon>Coilinae</taxon>
        <taxon>Coilia</taxon>
    </lineage>
</organism>
<protein>
    <recommendedName>
        <fullName evidence="22">Protocadherin Fat 3-like</fullName>
    </recommendedName>
</protein>
<dbReference type="SUPFAM" id="SSF57196">
    <property type="entry name" value="EGF/Laminin"/>
    <property type="match status" value="3"/>
</dbReference>
<evidence type="ECO:0000256" key="12">
    <source>
        <dbReference type="PROSITE-ProRule" id="PRU00043"/>
    </source>
</evidence>
<dbReference type="CDD" id="cd00054">
    <property type="entry name" value="EGF_CA"/>
    <property type="match status" value="3"/>
</dbReference>
<evidence type="ECO:0000256" key="9">
    <source>
        <dbReference type="ARBA" id="ARBA00023136"/>
    </source>
</evidence>
<keyword evidence="5" id="KW-0677">Repeat</keyword>
<feature type="domain" description="Cadherin" evidence="19">
    <location>
        <begin position="3160"/>
        <end position="3265"/>
    </location>
</feature>
<dbReference type="SUPFAM" id="SSF49313">
    <property type="entry name" value="Cadherin-like"/>
    <property type="match status" value="33"/>
</dbReference>
<dbReference type="FunFam" id="2.60.40.60:FF:000071">
    <property type="entry name" value="FAT atypical cadherin 1"/>
    <property type="match status" value="1"/>
</dbReference>
<dbReference type="FunFam" id="2.60.40.60:FF:000035">
    <property type="entry name" value="Protocadherin Fat 3"/>
    <property type="match status" value="1"/>
</dbReference>
<evidence type="ECO:0000256" key="8">
    <source>
        <dbReference type="ARBA" id="ARBA00022989"/>
    </source>
</evidence>
<feature type="domain" description="Cadherin" evidence="19">
    <location>
        <begin position="1906"/>
        <end position="2010"/>
    </location>
</feature>
<feature type="disulfide bond" evidence="13">
    <location>
        <begin position="4133"/>
        <end position="4142"/>
    </location>
</feature>
<evidence type="ECO:0000256" key="15">
    <source>
        <dbReference type="SAM" id="Phobius"/>
    </source>
</evidence>
<keyword evidence="6 12" id="KW-0106">Calcium</keyword>
<dbReference type="InterPro" id="IPR002126">
    <property type="entry name" value="Cadherin-like_dom"/>
</dbReference>
<dbReference type="PROSITE" id="PS50268">
    <property type="entry name" value="CADHERIN_2"/>
    <property type="match status" value="33"/>
</dbReference>
<feature type="domain" description="Cadherin" evidence="19">
    <location>
        <begin position="2732"/>
        <end position="2837"/>
    </location>
</feature>
<accession>A0ABD1K5H7</accession>
<feature type="signal peptide" evidence="16">
    <location>
        <begin position="1"/>
        <end position="30"/>
    </location>
</feature>
<feature type="domain" description="Cadherin" evidence="19">
    <location>
        <begin position="1792"/>
        <end position="1905"/>
    </location>
</feature>
<evidence type="ECO:0000259" key="18">
    <source>
        <dbReference type="PROSITE" id="PS50026"/>
    </source>
</evidence>
<evidence type="ECO:0000256" key="7">
    <source>
        <dbReference type="ARBA" id="ARBA00022889"/>
    </source>
</evidence>
<dbReference type="FunFam" id="2.60.40.60:FF:000061">
    <property type="entry name" value="FAT atypical cadherin 3"/>
    <property type="match status" value="2"/>
</dbReference>
<feature type="domain" description="Cadherin" evidence="19">
    <location>
        <begin position="1589"/>
        <end position="1693"/>
    </location>
</feature>
<keyword evidence="8 15" id="KW-1133">Transmembrane helix</keyword>
<feature type="domain" description="Cadherin" evidence="19">
    <location>
        <begin position="3476"/>
        <end position="3580"/>
    </location>
</feature>
<dbReference type="SMART" id="SM00179">
    <property type="entry name" value="EGF_CA"/>
    <property type="match status" value="3"/>
</dbReference>
<evidence type="ECO:0000256" key="10">
    <source>
        <dbReference type="ARBA" id="ARBA00023157"/>
    </source>
</evidence>
<dbReference type="PRINTS" id="PR00205">
    <property type="entry name" value="CADHERIN"/>
</dbReference>
<proteinExistence type="predicted"/>
<evidence type="ECO:0000256" key="1">
    <source>
        <dbReference type="ARBA" id="ARBA00004479"/>
    </source>
</evidence>
<feature type="disulfide bond" evidence="13">
    <location>
        <begin position="4171"/>
        <end position="4180"/>
    </location>
</feature>
<reference evidence="20 21" key="1">
    <citation type="submission" date="2024-09" db="EMBL/GenBank/DDBJ databases">
        <title>A chromosome-level genome assembly of Gray's grenadier anchovy, Coilia grayii.</title>
        <authorList>
            <person name="Fu Z."/>
        </authorList>
    </citation>
    <scope>NUCLEOTIDE SEQUENCE [LARGE SCALE GENOMIC DNA]</scope>
    <source>
        <strain evidence="20">G4</strain>
        <tissue evidence="20">Muscle</tissue>
    </source>
</reference>
<dbReference type="FunFam" id="2.10.25.10:FF:000173">
    <property type="entry name" value="Neurogenic locus notch protein 2"/>
    <property type="match status" value="1"/>
</dbReference>
<comment type="subcellular location">
    <subcellularLocation>
        <location evidence="1">Membrane</location>
        <topology evidence="1">Single-pass type I membrane protein</topology>
    </subcellularLocation>
</comment>
<dbReference type="FunFam" id="2.60.40.60:FF:000066">
    <property type="entry name" value="FAT atypical cadherin 1"/>
    <property type="match status" value="1"/>
</dbReference>
<dbReference type="Gene3D" id="2.60.120.200">
    <property type="match status" value="1"/>
</dbReference>
<dbReference type="SMART" id="SM00282">
    <property type="entry name" value="LamG"/>
    <property type="match status" value="1"/>
</dbReference>
<dbReference type="FunFam" id="2.60.40.60:FF:000053">
    <property type="entry name" value="FAT atypical cadherin 3"/>
    <property type="match status" value="1"/>
</dbReference>
<dbReference type="CDD" id="cd00110">
    <property type="entry name" value="LamG"/>
    <property type="match status" value="1"/>
</dbReference>
<dbReference type="InterPro" id="IPR013320">
    <property type="entry name" value="ConA-like_dom_sf"/>
</dbReference>
<dbReference type="InterPro" id="IPR000742">
    <property type="entry name" value="EGF"/>
</dbReference>
<dbReference type="CDD" id="cd11304">
    <property type="entry name" value="Cadherin_repeat"/>
    <property type="match status" value="33"/>
</dbReference>
<dbReference type="SMART" id="SM00181">
    <property type="entry name" value="EGF"/>
    <property type="match status" value="3"/>
</dbReference>
<dbReference type="FunFam" id="2.60.40.60:FF:000032">
    <property type="entry name" value="FAT atypical cadherin 1"/>
    <property type="match status" value="1"/>
</dbReference>
<feature type="domain" description="EGF-like" evidence="18">
    <location>
        <begin position="4107"/>
        <end position="4143"/>
    </location>
</feature>
<dbReference type="PROSITE" id="PS50026">
    <property type="entry name" value="EGF_3"/>
    <property type="match status" value="3"/>
</dbReference>
<feature type="domain" description="Cadherin" evidence="19">
    <location>
        <begin position="45"/>
        <end position="159"/>
    </location>
</feature>
<name>A0ABD1K5H7_9TELE</name>
<feature type="region of interest" description="Disordered" evidence="14">
    <location>
        <begin position="4316"/>
        <end position="4344"/>
    </location>
</feature>
<dbReference type="PROSITE" id="PS00232">
    <property type="entry name" value="CADHERIN_1"/>
    <property type="match status" value="13"/>
</dbReference>
<dbReference type="FunFam" id="2.60.40.60:FF:000024">
    <property type="entry name" value="FAT atypical cadherin 3"/>
    <property type="match status" value="1"/>
</dbReference>
<evidence type="ECO:0000256" key="2">
    <source>
        <dbReference type="ARBA" id="ARBA00022536"/>
    </source>
</evidence>
<feature type="domain" description="Cadherin" evidence="19">
    <location>
        <begin position="2210"/>
        <end position="2310"/>
    </location>
</feature>
<feature type="domain" description="Cadherin" evidence="19">
    <location>
        <begin position="2311"/>
        <end position="2417"/>
    </location>
</feature>
<keyword evidence="3 15" id="KW-0812">Transmembrane</keyword>
<keyword evidence="21" id="KW-1185">Reference proteome</keyword>
<dbReference type="FunFam" id="2.60.40.60:FF:000084">
    <property type="entry name" value="FAT atypical cadherin 3"/>
    <property type="match status" value="1"/>
</dbReference>
<evidence type="ECO:0000256" key="14">
    <source>
        <dbReference type="SAM" id="MobiDB-lite"/>
    </source>
</evidence>
<feature type="domain" description="Cadherin" evidence="19">
    <location>
        <begin position="2838"/>
        <end position="2952"/>
    </location>
</feature>
<feature type="domain" description="Cadherin" evidence="19">
    <location>
        <begin position="3266"/>
        <end position="3370"/>
    </location>
</feature>
<dbReference type="FunFam" id="2.60.40.60:FF:000039">
    <property type="entry name" value="FAT atypical cadherin 3"/>
    <property type="match status" value="1"/>
</dbReference>
<feature type="domain" description="Cadherin" evidence="19">
    <location>
        <begin position="160"/>
        <end position="267"/>
    </location>
</feature>
<dbReference type="FunFam" id="2.60.40.60:FF:000026">
    <property type="entry name" value="FAT atypical cadherin 1"/>
    <property type="match status" value="2"/>
</dbReference>
<evidence type="ECO:0000256" key="3">
    <source>
        <dbReference type="ARBA" id="ARBA00022692"/>
    </source>
</evidence>
<feature type="compositionally biased region" description="Basic and acidic residues" evidence="14">
    <location>
        <begin position="4493"/>
        <end position="4506"/>
    </location>
</feature>
<evidence type="ECO:0000259" key="17">
    <source>
        <dbReference type="PROSITE" id="PS50025"/>
    </source>
</evidence>
<comment type="caution">
    <text evidence="20">The sequence shown here is derived from an EMBL/GenBank/DDBJ whole genome shotgun (WGS) entry which is preliminary data.</text>
</comment>
<evidence type="ECO:0000256" key="5">
    <source>
        <dbReference type="ARBA" id="ARBA00022737"/>
    </source>
</evidence>
<feature type="domain" description="Cadherin" evidence="19">
    <location>
        <begin position="473"/>
        <end position="578"/>
    </location>
</feature>
<keyword evidence="4 16" id="KW-0732">Signal</keyword>
<dbReference type="FunFam" id="2.60.40.60:FF:000052">
    <property type="entry name" value="FAT atypical cadherin 1"/>
    <property type="match status" value="1"/>
</dbReference>
<keyword evidence="7" id="KW-0130">Cell adhesion</keyword>
<dbReference type="Gene3D" id="2.10.25.10">
    <property type="entry name" value="Laminin"/>
    <property type="match status" value="3"/>
</dbReference>
<evidence type="ECO:0000259" key="19">
    <source>
        <dbReference type="PROSITE" id="PS50268"/>
    </source>
</evidence>
<feature type="domain" description="Cadherin" evidence="19">
    <location>
        <begin position="377"/>
        <end position="472"/>
    </location>
</feature>
<keyword evidence="9 15" id="KW-0472">Membrane</keyword>
<feature type="domain" description="Cadherin" evidence="19">
    <location>
        <begin position="2953"/>
        <end position="3057"/>
    </location>
</feature>
<evidence type="ECO:0000256" key="4">
    <source>
        <dbReference type="ARBA" id="ARBA00022729"/>
    </source>
</evidence>
<dbReference type="EMBL" id="JBHFQA010000008">
    <property type="protein sequence ID" value="KAL2094386.1"/>
    <property type="molecule type" value="Genomic_DNA"/>
</dbReference>
<dbReference type="PROSITE" id="PS01187">
    <property type="entry name" value="EGF_CA"/>
    <property type="match status" value="1"/>
</dbReference>
<dbReference type="FunFam" id="2.60.40.60:FF:000015">
    <property type="entry name" value="FAT atypical cadherin 1"/>
    <property type="match status" value="2"/>
</dbReference>
<dbReference type="PROSITE" id="PS00022">
    <property type="entry name" value="EGF_1"/>
    <property type="match status" value="3"/>
</dbReference>
<dbReference type="PANTHER" id="PTHR24026">
    <property type="entry name" value="FAT ATYPICAL CADHERIN-RELATED"/>
    <property type="match status" value="1"/>
</dbReference>
<dbReference type="GO" id="GO:0016020">
    <property type="term" value="C:membrane"/>
    <property type="evidence" value="ECO:0007669"/>
    <property type="project" value="UniProtKB-SubCell"/>
</dbReference>
<feature type="domain" description="Cadherin" evidence="19">
    <location>
        <begin position="1148"/>
        <end position="1254"/>
    </location>
</feature>